<name>A0ACB9FRJ8_9ASTR</name>
<gene>
    <name evidence="1" type="ORF">L1987_47975</name>
</gene>
<reference evidence="2" key="1">
    <citation type="journal article" date="2022" name="Mol. Ecol. Resour.">
        <title>The genomes of chicory, endive, great burdock and yacon provide insights into Asteraceae palaeo-polyploidization history and plant inulin production.</title>
        <authorList>
            <person name="Fan W."/>
            <person name="Wang S."/>
            <person name="Wang H."/>
            <person name="Wang A."/>
            <person name="Jiang F."/>
            <person name="Liu H."/>
            <person name="Zhao H."/>
            <person name="Xu D."/>
            <person name="Zhang Y."/>
        </authorList>
    </citation>
    <scope>NUCLEOTIDE SEQUENCE [LARGE SCALE GENOMIC DNA]</scope>
    <source>
        <strain evidence="2">cv. Yunnan</strain>
    </source>
</reference>
<sequence>MKNLGTLNNLLHLNLDSNNFFQVNDIMRSMTAFPSLRFLSLGRSMLEGTLFANELPNLPDLKVLILGENFLNGTLPIEALASFHHLEVLDLSYNNFVGSIPSTVKSLSSLKVVSFAYNNLSGSLSNQGLCELKNLYELDLSHNMFDGKLPECFNMLTSLKFVDISSNQFTGILMPSLIANLTSLEYIDFSHNKFEGSFSFSSFSNHAKLEFVAFISDNDKFEVETEEPIGWIPMFQFKVLVLSNCNINKPKGSIVPGFLLHQHKLKKLDMSCDSLEGEFPSWLINNNTMLEVLNLTDNSFGGMFCTLLYRNPNTRWLDLSGNHMIGPIPSDLQKSIPYIIYLNLSRNSFNAAIPSSFGDLSVLDILDLSHNELYGELPIGLFTKLSRLSVLKLSNNSLHGEILLGNLNMTDGGRLHLDSNYFSGTIGNMSTLSKLTILDIRNNLFSGLIPCQISNISTLSDSFWFLDISENYFSGPIPSCLNFQRMVHLHLASNKFTGSIPNSFRNLTRVLTLDIHNNYLSGRIPKFLGDLSSLRILLLGKNNFSGSIPRRLCRLTNTSLIDLSSNFLSGSIPSCLQNINGPSDHAFTKTGYMYDWSGSFSSYRYSNVLNKGLVVDDYIFKIQDEVQFTTKTLSLAYRGNALDIMSGLDLSSNRLTGDIPEELGLLTEIHVLNLSHNRLTGHIPVELSNLANIESLDLSFNNLTGKVPSELIKLNSLEVFNVSFNNLSGTLPEMKAQFGTFSKESYEGNPLLCGPPLEKKCIFGTQETHSSSEEGNDEKWHDMDMTSFYGSFSSTWFVFLLGFATLLWVNPYWRRRWLELVEEYMYTCYYFLYDSVKKISMHFFK</sequence>
<protein>
    <submittedName>
        <fullName evidence="1">Uncharacterized protein</fullName>
    </submittedName>
</protein>
<keyword evidence="2" id="KW-1185">Reference proteome</keyword>
<evidence type="ECO:0000313" key="2">
    <source>
        <dbReference type="Proteomes" id="UP001056120"/>
    </source>
</evidence>
<evidence type="ECO:0000313" key="1">
    <source>
        <dbReference type="EMBL" id="KAI3773446.1"/>
    </source>
</evidence>
<reference evidence="1 2" key="2">
    <citation type="journal article" date="2022" name="Mol. Ecol. Resour.">
        <title>The genomes of chicory, endive, great burdock and yacon provide insights into Asteraceae paleo-polyploidization history and plant inulin production.</title>
        <authorList>
            <person name="Fan W."/>
            <person name="Wang S."/>
            <person name="Wang H."/>
            <person name="Wang A."/>
            <person name="Jiang F."/>
            <person name="Liu H."/>
            <person name="Zhao H."/>
            <person name="Xu D."/>
            <person name="Zhang Y."/>
        </authorList>
    </citation>
    <scope>NUCLEOTIDE SEQUENCE [LARGE SCALE GENOMIC DNA]</scope>
    <source>
        <strain evidence="2">cv. Yunnan</strain>
        <tissue evidence="1">Leaves</tissue>
    </source>
</reference>
<accession>A0ACB9FRJ8</accession>
<dbReference type="EMBL" id="CM042033">
    <property type="protein sequence ID" value="KAI3773446.1"/>
    <property type="molecule type" value="Genomic_DNA"/>
</dbReference>
<dbReference type="Proteomes" id="UP001056120">
    <property type="component" value="Linkage Group LG16"/>
</dbReference>
<organism evidence="1 2">
    <name type="scientific">Smallanthus sonchifolius</name>
    <dbReference type="NCBI Taxonomy" id="185202"/>
    <lineage>
        <taxon>Eukaryota</taxon>
        <taxon>Viridiplantae</taxon>
        <taxon>Streptophyta</taxon>
        <taxon>Embryophyta</taxon>
        <taxon>Tracheophyta</taxon>
        <taxon>Spermatophyta</taxon>
        <taxon>Magnoliopsida</taxon>
        <taxon>eudicotyledons</taxon>
        <taxon>Gunneridae</taxon>
        <taxon>Pentapetalae</taxon>
        <taxon>asterids</taxon>
        <taxon>campanulids</taxon>
        <taxon>Asterales</taxon>
        <taxon>Asteraceae</taxon>
        <taxon>Asteroideae</taxon>
        <taxon>Heliantheae alliance</taxon>
        <taxon>Millerieae</taxon>
        <taxon>Smallanthus</taxon>
    </lineage>
</organism>
<proteinExistence type="predicted"/>
<comment type="caution">
    <text evidence="1">The sequence shown here is derived from an EMBL/GenBank/DDBJ whole genome shotgun (WGS) entry which is preliminary data.</text>
</comment>